<feature type="compositionally biased region" description="Polar residues" evidence="1">
    <location>
        <begin position="9"/>
        <end position="21"/>
    </location>
</feature>
<keyword evidence="3" id="KW-1185">Reference proteome</keyword>
<proteinExistence type="predicted"/>
<dbReference type="EMBL" id="JBJQND010000014">
    <property type="protein sequence ID" value="KAL3854942.1"/>
    <property type="molecule type" value="Genomic_DNA"/>
</dbReference>
<evidence type="ECO:0000313" key="2">
    <source>
        <dbReference type="EMBL" id="KAL3854942.1"/>
    </source>
</evidence>
<dbReference type="Proteomes" id="UP001634394">
    <property type="component" value="Unassembled WGS sequence"/>
</dbReference>
<evidence type="ECO:0000313" key="3">
    <source>
        <dbReference type="Proteomes" id="UP001634394"/>
    </source>
</evidence>
<comment type="caution">
    <text evidence="2">The sequence shown here is derived from an EMBL/GenBank/DDBJ whole genome shotgun (WGS) entry which is preliminary data.</text>
</comment>
<sequence length="58" mass="6359">VKISALHLNENSNRQQVTNQSGQPIYTVSAAKNRRGDGIAKEVKVKQSFGILSNHVNI</sequence>
<evidence type="ECO:0000256" key="1">
    <source>
        <dbReference type="SAM" id="MobiDB-lite"/>
    </source>
</evidence>
<reference evidence="2 3" key="1">
    <citation type="submission" date="2024-11" db="EMBL/GenBank/DDBJ databases">
        <title>Chromosome-level genome assembly of the freshwater bivalve Anodonta woodiana.</title>
        <authorList>
            <person name="Chen X."/>
        </authorList>
    </citation>
    <scope>NUCLEOTIDE SEQUENCE [LARGE SCALE GENOMIC DNA]</scope>
    <source>
        <strain evidence="2">MN2024</strain>
        <tissue evidence="2">Gills</tissue>
    </source>
</reference>
<organism evidence="2 3">
    <name type="scientific">Sinanodonta woodiana</name>
    <name type="common">Chinese pond mussel</name>
    <name type="synonym">Anodonta woodiana</name>
    <dbReference type="NCBI Taxonomy" id="1069815"/>
    <lineage>
        <taxon>Eukaryota</taxon>
        <taxon>Metazoa</taxon>
        <taxon>Spiralia</taxon>
        <taxon>Lophotrochozoa</taxon>
        <taxon>Mollusca</taxon>
        <taxon>Bivalvia</taxon>
        <taxon>Autobranchia</taxon>
        <taxon>Heteroconchia</taxon>
        <taxon>Palaeoheterodonta</taxon>
        <taxon>Unionida</taxon>
        <taxon>Unionoidea</taxon>
        <taxon>Unionidae</taxon>
        <taxon>Unioninae</taxon>
        <taxon>Sinanodonta</taxon>
    </lineage>
</organism>
<protein>
    <submittedName>
        <fullName evidence="2">Uncharacterized protein</fullName>
    </submittedName>
</protein>
<name>A0ABD3UZU1_SINWO</name>
<feature type="region of interest" description="Disordered" evidence="1">
    <location>
        <begin position="1"/>
        <end position="21"/>
    </location>
</feature>
<gene>
    <name evidence="2" type="ORF">ACJMK2_014177</name>
</gene>
<accession>A0ABD3UZU1</accession>
<feature type="non-terminal residue" evidence="2">
    <location>
        <position position="1"/>
    </location>
</feature>
<dbReference type="AlphaFoldDB" id="A0ABD3UZU1"/>